<dbReference type="NCBIfam" id="NF009150">
    <property type="entry name" value="PRK12497.1-3"/>
    <property type="match status" value="1"/>
</dbReference>
<name>W7YMJ1_9BACL</name>
<dbReference type="STRING" id="1236976.JCM16418_3821"/>
<organism evidence="3 4">
    <name type="scientific">Paenibacillus pini JCM 16418</name>
    <dbReference type="NCBI Taxonomy" id="1236976"/>
    <lineage>
        <taxon>Bacteria</taxon>
        <taxon>Bacillati</taxon>
        <taxon>Bacillota</taxon>
        <taxon>Bacilli</taxon>
        <taxon>Bacillales</taxon>
        <taxon>Paenibacillaceae</taxon>
        <taxon>Paenibacillus</taxon>
    </lineage>
</organism>
<reference evidence="3 4" key="1">
    <citation type="journal article" date="2014" name="Genome Announc.">
        <title>Draft Genome Sequence of Paenibacillus pini JCM 16418T, Isolated from the Rhizosphere of Pine Tree.</title>
        <authorList>
            <person name="Yuki M."/>
            <person name="Oshima K."/>
            <person name="Suda W."/>
            <person name="Oshida Y."/>
            <person name="Kitamura K."/>
            <person name="Iida Y."/>
            <person name="Hattori M."/>
            <person name="Ohkuma M."/>
        </authorList>
    </citation>
    <scope>NUCLEOTIDE SEQUENCE [LARGE SCALE GENOMIC DNA]</scope>
    <source>
        <strain evidence="3 4">JCM 16418</strain>
    </source>
</reference>
<dbReference type="InterPro" id="IPR011856">
    <property type="entry name" value="tRNA_endonuc-like_dom_sf"/>
</dbReference>
<dbReference type="PANTHER" id="PTHR34039:SF1">
    <property type="entry name" value="UPF0102 PROTEIN YRAN"/>
    <property type="match status" value="1"/>
</dbReference>
<evidence type="ECO:0000313" key="4">
    <source>
        <dbReference type="Proteomes" id="UP000019364"/>
    </source>
</evidence>
<dbReference type="RefSeq" id="WP_036651414.1">
    <property type="nucleotide sequence ID" value="NZ_BAVZ01000014.1"/>
</dbReference>
<dbReference type="OrthoDB" id="9802516at2"/>
<proteinExistence type="inferred from homology"/>
<evidence type="ECO:0000313" key="3">
    <source>
        <dbReference type="EMBL" id="GAF09667.1"/>
    </source>
</evidence>
<dbReference type="EMBL" id="BAVZ01000014">
    <property type="protein sequence ID" value="GAF09667.1"/>
    <property type="molecule type" value="Genomic_DNA"/>
</dbReference>
<protein>
    <recommendedName>
        <fullName evidence="2">UPF0102 protein JCM16418_3821</fullName>
    </recommendedName>
</protein>
<dbReference type="PANTHER" id="PTHR34039">
    <property type="entry name" value="UPF0102 PROTEIN YRAN"/>
    <property type="match status" value="1"/>
</dbReference>
<dbReference type="InterPro" id="IPR011335">
    <property type="entry name" value="Restrct_endonuc-II-like"/>
</dbReference>
<sequence length="127" mass="14827">MTDGTHRNDNRKQKGAAAEEAAYQYLLSQGYLLKDRNWRCRSGELDLVMEYDDWLIFIEVRSRGSNVRYGTAAESVDMRKIRQVRGTAEVYLHYKQTKNKNIRFDFIAVQFNADLTIASLEHIENAF</sequence>
<comment type="similarity">
    <text evidence="1 2">Belongs to the UPF0102 family.</text>
</comment>
<evidence type="ECO:0000256" key="2">
    <source>
        <dbReference type="HAMAP-Rule" id="MF_00048"/>
    </source>
</evidence>
<dbReference type="AlphaFoldDB" id="W7YMJ1"/>
<accession>W7YMJ1</accession>
<dbReference type="eggNOG" id="COG0792">
    <property type="taxonomic scope" value="Bacteria"/>
</dbReference>
<dbReference type="GO" id="GO:0003676">
    <property type="term" value="F:nucleic acid binding"/>
    <property type="evidence" value="ECO:0007669"/>
    <property type="project" value="InterPro"/>
</dbReference>
<dbReference type="SUPFAM" id="SSF52980">
    <property type="entry name" value="Restriction endonuclease-like"/>
    <property type="match status" value="1"/>
</dbReference>
<dbReference type="HAMAP" id="MF_00048">
    <property type="entry name" value="UPF0102"/>
    <property type="match status" value="1"/>
</dbReference>
<dbReference type="Pfam" id="PF02021">
    <property type="entry name" value="UPF0102"/>
    <property type="match status" value="1"/>
</dbReference>
<comment type="caution">
    <text evidence="3">The sequence shown here is derived from an EMBL/GenBank/DDBJ whole genome shotgun (WGS) entry which is preliminary data.</text>
</comment>
<evidence type="ECO:0000256" key="1">
    <source>
        <dbReference type="ARBA" id="ARBA00006738"/>
    </source>
</evidence>
<keyword evidence="4" id="KW-1185">Reference proteome</keyword>
<dbReference type="Proteomes" id="UP000019364">
    <property type="component" value="Unassembled WGS sequence"/>
</dbReference>
<dbReference type="InterPro" id="IPR003509">
    <property type="entry name" value="UPF0102_YraN-like"/>
</dbReference>
<gene>
    <name evidence="3" type="ORF">JCM16418_3821</name>
</gene>
<dbReference type="NCBIfam" id="TIGR00252">
    <property type="entry name" value="YraN family protein"/>
    <property type="match status" value="1"/>
</dbReference>
<dbReference type="Gene3D" id="3.40.1350.10">
    <property type="match status" value="1"/>
</dbReference>